<protein>
    <submittedName>
        <fullName evidence="1">Uncharacterized protein</fullName>
    </submittedName>
</protein>
<evidence type="ECO:0000313" key="4">
    <source>
        <dbReference type="Proteomes" id="UP000254802"/>
    </source>
</evidence>
<accession>A0A378NFT4</accession>
<sequence>MDGLTIGLFLLLAFSFAAYQWAKHLKDHNH</sequence>
<gene>
    <name evidence="1" type="ORF">NCTC10638_04008</name>
    <name evidence="2" type="ORF">NCTC9380_02284</name>
</gene>
<proteinExistence type="predicted"/>
<dbReference type="EMBL" id="UGPL01000006">
    <property type="protein sequence ID" value="STY66952.1"/>
    <property type="molecule type" value="Genomic_DNA"/>
</dbReference>
<dbReference type="Proteomes" id="UP000254802">
    <property type="component" value="Unassembled WGS sequence"/>
</dbReference>
<evidence type="ECO:0000313" key="2">
    <source>
        <dbReference type="EMBL" id="STY66952.1"/>
    </source>
</evidence>
<dbReference type="EMBL" id="UGPN01000002">
    <property type="protein sequence ID" value="STY64818.1"/>
    <property type="molecule type" value="Genomic_DNA"/>
</dbReference>
<reference evidence="3 4" key="1">
    <citation type="submission" date="2018-06" db="EMBL/GenBank/DDBJ databases">
        <authorList>
            <consortium name="Pathogen Informatics"/>
            <person name="Doyle S."/>
        </authorList>
    </citation>
    <scope>NUCLEOTIDE SEQUENCE [LARGE SCALE GENOMIC DNA]</scope>
    <source>
        <strain evidence="1 4">NCTC10638</strain>
        <strain evidence="2 3">NCTC9380</strain>
    </source>
</reference>
<evidence type="ECO:0000313" key="3">
    <source>
        <dbReference type="Proteomes" id="UP000254031"/>
    </source>
</evidence>
<organism evidence="1 4">
    <name type="scientific">Mannheimia haemolytica</name>
    <name type="common">Pasteurella haemolytica</name>
    <dbReference type="NCBI Taxonomy" id="75985"/>
    <lineage>
        <taxon>Bacteria</taxon>
        <taxon>Pseudomonadati</taxon>
        <taxon>Pseudomonadota</taxon>
        <taxon>Gammaproteobacteria</taxon>
        <taxon>Pasteurellales</taxon>
        <taxon>Pasteurellaceae</taxon>
        <taxon>Mannheimia</taxon>
    </lineage>
</organism>
<dbReference type="AlphaFoldDB" id="A0A378NFT4"/>
<dbReference type="Proteomes" id="UP000254031">
    <property type="component" value="Unassembled WGS sequence"/>
</dbReference>
<name>A0A378NFT4_MANHA</name>
<evidence type="ECO:0000313" key="1">
    <source>
        <dbReference type="EMBL" id="STY64818.1"/>
    </source>
</evidence>